<dbReference type="InterPro" id="IPR002716">
    <property type="entry name" value="PIN_dom"/>
</dbReference>
<name>A0AAD4MXS3_9BILA</name>
<dbReference type="InterPro" id="IPR019458">
    <property type="entry name" value="Est1-like_N"/>
</dbReference>
<dbReference type="InterPro" id="IPR018834">
    <property type="entry name" value="DNA/RNA-bd_Est1-type"/>
</dbReference>
<evidence type="ECO:0000256" key="6">
    <source>
        <dbReference type="SAM" id="MobiDB-lite"/>
    </source>
</evidence>
<dbReference type="GO" id="GO:0000184">
    <property type="term" value="P:nuclear-transcribed mRNA catabolic process, nonsense-mediated decay"/>
    <property type="evidence" value="ECO:0007669"/>
    <property type="project" value="UniProtKB-KW"/>
</dbReference>
<reference evidence="8" key="1">
    <citation type="submission" date="2022-01" db="EMBL/GenBank/DDBJ databases">
        <title>Genome Sequence Resource for Two Populations of Ditylenchus destructor, the Migratory Endoparasitic Phytonematode.</title>
        <authorList>
            <person name="Zhang H."/>
            <person name="Lin R."/>
            <person name="Xie B."/>
        </authorList>
    </citation>
    <scope>NUCLEOTIDE SEQUENCE</scope>
    <source>
        <strain evidence="8">BazhouSP</strain>
    </source>
</reference>
<feature type="region of interest" description="Disordered" evidence="6">
    <location>
        <begin position="627"/>
        <end position="651"/>
    </location>
</feature>
<comment type="subcellular location">
    <subcellularLocation>
        <location evidence="2">Cytoplasm</location>
    </subcellularLocation>
    <subcellularLocation>
        <location evidence="1">Nucleus</location>
    </subcellularLocation>
</comment>
<dbReference type="SUPFAM" id="SSF48452">
    <property type="entry name" value="TPR-like"/>
    <property type="match status" value="1"/>
</dbReference>
<keyword evidence="5" id="KW-0539">Nucleus</keyword>
<dbReference type="PANTHER" id="PTHR15696">
    <property type="entry name" value="SMG-7 SUPPRESSOR WITH MORPHOLOGICAL EFFECT ON GENITALIA PROTEIN 7"/>
    <property type="match status" value="1"/>
</dbReference>
<keyword evidence="4" id="KW-0866">Nonsense-mediated mRNA decay</keyword>
<dbReference type="AlphaFoldDB" id="A0AAD4MXS3"/>
<dbReference type="EMBL" id="JAKKPZ010000061">
    <property type="protein sequence ID" value="KAI1704970.1"/>
    <property type="molecule type" value="Genomic_DNA"/>
</dbReference>
<evidence type="ECO:0000256" key="1">
    <source>
        <dbReference type="ARBA" id="ARBA00004123"/>
    </source>
</evidence>
<dbReference type="GO" id="GO:0005697">
    <property type="term" value="C:telomerase holoenzyme complex"/>
    <property type="evidence" value="ECO:0007669"/>
    <property type="project" value="TreeGrafter"/>
</dbReference>
<evidence type="ECO:0000313" key="9">
    <source>
        <dbReference type="Proteomes" id="UP001201812"/>
    </source>
</evidence>
<comment type="caution">
    <text evidence="8">The sequence shown here is derived from an EMBL/GenBank/DDBJ whole genome shotgun (WGS) entry which is preliminary data.</text>
</comment>
<accession>A0AAD4MXS3</accession>
<protein>
    <submittedName>
        <fullName evidence="8">Est1 DNA/RNA binding domain-containing protein</fullName>
    </submittedName>
</protein>
<dbReference type="Proteomes" id="UP001201812">
    <property type="component" value="Unassembled WGS sequence"/>
</dbReference>
<sequence>MRRCADDNSEEVNALIAKLRRCTLSEISLAEDIAKKLTAKSLSIANQQSFELFANLSDAYSKNLEQKIWKLFHGSIDALRKTAEIDKSNGNLSAILVEYIGQVLEFYENLLLKYQEKFSVTLNDAFYWTEERGWNLFGKMESCFLGDEIEGVAKFRSGKAKVVICSAQRHLIAMGDLYRYRGMISKNFNDLQISKETYFKAAQAYFANGRPFNQLAVLSVHARDQLDIIFYYVIALSVKYPFTGSRDALEMVFSDIRTSTAANNKLLKNHLNIKGPQKSTKKQSEKPATAKSAPFKRVPPNQQQQEIWIHPESKHRSPVLERKPIPENGKSKEANLTGHKTKSEPAEWIQDPKVQKLALAQILNTLGILITNINMEEMTAHSQLSEQILKEFLSAPNPVTNAPNLVKLALIAISAVHHVKKGVTPTMAQMQQKYALGFCLNFYGLLLDVLNEEMEIVGLYLLTGEPSIKLNKTLPAICLLSRWIASGVTLSQLGFHMDSLTLTNRKLFSTIANTANKLTKFVESEELRHCSDMEESLGVGISLPEMVIAACFHDVFSSPPPTVFVQWDKLASCQKKSLQSALALHSRLYSVVQAADVLHRNGIVGKSESTGEYNYVATESLIGSENSLASSNSHTSVLKENVSEEERENSEELDDEIIKQQLLEEEETTSQHKWILEVKPQYLIPDTNTFVDYLPAIKRIVASNLLTVLVPTTVIAELSSLAVNENALINSGFLSSEAVMANQSERRKYVMKQAAVAMDYFKSAAENGMRYLTTITSNGNVLPKLSFVLEVQEINDRKTNDDRILSACVALADKQLRSLVCDYQNHTTTVKRNVVFLTEDRALSVKAIAARIPMETRNTSQPKNRRFGNFYRGFEDRMYFVGIWCYGLERS</sequence>
<dbReference type="GO" id="GO:0070034">
    <property type="term" value="F:telomerase RNA binding"/>
    <property type="evidence" value="ECO:0007669"/>
    <property type="project" value="TreeGrafter"/>
</dbReference>
<proteinExistence type="predicted"/>
<evidence type="ECO:0000259" key="7">
    <source>
        <dbReference type="SMART" id="SM00670"/>
    </source>
</evidence>
<organism evidence="8 9">
    <name type="scientific">Ditylenchus destructor</name>
    <dbReference type="NCBI Taxonomy" id="166010"/>
    <lineage>
        <taxon>Eukaryota</taxon>
        <taxon>Metazoa</taxon>
        <taxon>Ecdysozoa</taxon>
        <taxon>Nematoda</taxon>
        <taxon>Chromadorea</taxon>
        <taxon>Rhabditida</taxon>
        <taxon>Tylenchina</taxon>
        <taxon>Tylenchomorpha</taxon>
        <taxon>Sphaerularioidea</taxon>
        <taxon>Anguinidae</taxon>
        <taxon>Anguininae</taxon>
        <taxon>Ditylenchus</taxon>
    </lineage>
</organism>
<feature type="compositionally biased region" description="Basic and acidic residues" evidence="6">
    <location>
        <begin position="309"/>
        <end position="333"/>
    </location>
</feature>
<dbReference type="SMART" id="SM00670">
    <property type="entry name" value="PINc"/>
    <property type="match status" value="1"/>
</dbReference>
<dbReference type="Pfam" id="PF10374">
    <property type="entry name" value="EST1"/>
    <property type="match status" value="1"/>
</dbReference>
<dbReference type="InterPro" id="IPR011990">
    <property type="entry name" value="TPR-like_helical_dom_sf"/>
</dbReference>
<feature type="domain" description="PIN" evidence="7">
    <location>
        <begin position="681"/>
        <end position="845"/>
    </location>
</feature>
<evidence type="ECO:0000256" key="3">
    <source>
        <dbReference type="ARBA" id="ARBA00022490"/>
    </source>
</evidence>
<evidence type="ECO:0000256" key="4">
    <source>
        <dbReference type="ARBA" id="ARBA00023161"/>
    </source>
</evidence>
<dbReference type="Gene3D" id="3.40.50.1010">
    <property type="entry name" value="5'-nuclease"/>
    <property type="match status" value="1"/>
</dbReference>
<dbReference type="Gene3D" id="1.25.40.10">
    <property type="entry name" value="Tetratricopeptide repeat domain"/>
    <property type="match status" value="1"/>
</dbReference>
<feature type="region of interest" description="Disordered" evidence="6">
    <location>
        <begin position="267"/>
        <end position="345"/>
    </location>
</feature>
<dbReference type="Pfam" id="PF10373">
    <property type="entry name" value="EST1_DNA_bind"/>
    <property type="match status" value="1"/>
</dbReference>
<dbReference type="InterPro" id="IPR045153">
    <property type="entry name" value="Est1/Ebs1-like"/>
</dbReference>
<evidence type="ECO:0000256" key="2">
    <source>
        <dbReference type="ARBA" id="ARBA00004496"/>
    </source>
</evidence>
<gene>
    <name evidence="8" type="ORF">DdX_13900</name>
</gene>
<dbReference type="PANTHER" id="PTHR15696:SF0">
    <property type="entry name" value="TELOMERASE-BINDING PROTEIN EST1A"/>
    <property type="match status" value="1"/>
</dbReference>
<feature type="compositionally biased region" description="Polar residues" evidence="6">
    <location>
        <begin position="627"/>
        <end position="636"/>
    </location>
</feature>
<evidence type="ECO:0000313" key="8">
    <source>
        <dbReference type="EMBL" id="KAI1704970.1"/>
    </source>
</evidence>
<dbReference type="GO" id="GO:0042162">
    <property type="term" value="F:telomeric DNA binding"/>
    <property type="evidence" value="ECO:0007669"/>
    <property type="project" value="TreeGrafter"/>
</dbReference>
<keyword evidence="3" id="KW-0963">Cytoplasm</keyword>
<dbReference type="GO" id="GO:0005737">
    <property type="term" value="C:cytoplasm"/>
    <property type="evidence" value="ECO:0007669"/>
    <property type="project" value="UniProtKB-SubCell"/>
</dbReference>
<dbReference type="Pfam" id="PF13638">
    <property type="entry name" value="PIN_4"/>
    <property type="match status" value="1"/>
</dbReference>
<evidence type="ECO:0000256" key="5">
    <source>
        <dbReference type="ARBA" id="ARBA00023242"/>
    </source>
</evidence>
<keyword evidence="9" id="KW-1185">Reference proteome</keyword>